<gene>
    <name evidence="2" type="ORF">B0I08_102174</name>
</gene>
<keyword evidence="1" id="KW-0812">Transmembrane</keyword>
<evidence type="ECO:0000256" key="1">
    <source>
        <dbReference type="SAM" id="Phobius"/>
    </source>
</evidence>
<name>A0A2T0VH18_9MICO</name>
<sequence length="166" mass="17496">MHPSSWSTDRRPLLGRVRDGRLRSDERGSASLEFITAGLILLLPLVYLILSVSAMQAGAFAAEGAARQAARVYVRAESEAEAERLAERAVDFALADFGVDRATATVSVSCAPTPSACLTRRGFVTVVVDVAVPLPLAPAGFGGAAPPSVSLQAGATQQVSRFWVER</sequence>
<comment type="caution">
    <text evidence="2">The sequence shown here is derived from an EMBL/GenBank/DDBJ whole genome shotgun (WGS) entry which is preliminary data.</text>
</comment>
<keyword evidence="1" id="KW-1133">Transmembrane helix</keyword>
<keyword evidence="1" id="KW-0472">Membrane</keyword>
<feature type="transmembrane region" description="Helical" evidence="1">
    <location>
        <begin position="30"/>
        <end position="50"/>
    </location>
</feature>
<organism evidence="2 3">
    <name type="scientific">Glaciihabitans tibetensis</name>
    <dbReference type="NCBI Taxonomy" id="1266600"/>
    <lineage>
        <taxon>Bacteria</taxon>
        <taxon>Bacillati</taxon>
        <taxon>Actinomycetota</taxon>
        <taxon>Actinomycetes</taxon>
        <taxon>Micrococcales</taxon>
        <taxon>Microbacteriaceae</taxon>
        <taxon>Glaciihabitans</taxon>
    </lineage>
</organism>
<proteinExistence type="predicted"/>
<evidence type="ECO:0000313" key="2">
    <source>
        <dbReference type="EMBL" id="PRY69499.1"/>
    </source>
</evidence>
<evidence type="ECO:0000313" key="3">
    <source>
        <dbReference type="Proteomes" id="UP000237983"/>
    </source>
</evidence>
<dbReference type="Proteomes" id="UP000237983">
    <property type="component" value="Unassembled WGS sequence"/>
</dbReference>
<accession>A0A2T0VH18</accession>
<dbReference type="EMBL" id="PVTL01000002">
    <property type="protein sequence ID" value="PRY69499.1"/>
    <property type="molecule type" value="Genomic_DNA"/>
</dbReference>
<dbReference type="RefSeq" id="WP_245884541.1">
    <property type="nucleotide sequence ID" value="NZ_PVTL01000002.1"/>
</dbReference>
<protein>
    <recommendedName>
        <fullName evidence="4">TadE-like protein</fullName>
    </recommendedName>
</protein>
<dbReference type="AlphaFoldDB" id="A0A2T0VH18"/>
<keyword evidence="3" id="KW-1185">Reference proteome</keyword>
<reference evidence="2 3" key="1">
    <citation type="submission" date="2018-03" db="EMBL/GenBank/DDBJ databases">
        <title>Genomic Encyclopedia of Type Strains, Phase III (KMG-III): the genomes of soil and plant-associated and newly described type strains.</title>
        <authorList>
            <person name="Whitman W."/>
        </authorList>
    </citation>
    <scope>NUCLEOTIDE SEQUENCE [LARGE SCALE GENOMIC DNA]</scope>
    <source>
        <strain evidence="2 3">CGMCC 1.12484</strain>
    </source>
</reference>
<evidence type="ECO:0008006" key="4">
    <source>
        <dbReference type="Google" id="ProtNLM"/>
    </source>
</evidence>